<evidence type="ECO:0000256" key="8">
    <source>
        <dbReference type="SAM" id="SignalP"/>
    </source>
</evidence>
<keyword evidence="4 7" id="KW-0812">Transmembrane</keyword>
<dbReference type="GO" id="GO:0005254">
    <property type="term" value="F:chloride channel activity"/>
    <property type="evidence" value="ECO:0000318"/>
    <property type="project" value="GO_Central"/>
</dbReference>
<evidence type="ECO:0000256" key="4">
    <source>
        <dbReference type="ARBA" id="ARBA00022692"/>
    </source>
</evidence>
<feature type="signal peptide" evidence="8">
    <location>
        <begin position="1"/>
        <end position="21"/>
    </location>
</feature>
<evidence type="ECO:0000256" key="6">
    <source>
        <dbReference type="ARBA" id="ARBA00023136"/>
    </source>
</evidence>
<organism evidence="9 10">
    <name type="scientific">Xenopus laevis</name>
    <name type="common">African clawed frog</name>
    <dbReference type="NCBI Taxonomy" id="8355"/>
    <lineage>
        <taxon>Eukaryota</taxon>
        <taxon>Metazoa</taxon>
        <taxon>Chordata</taxon>
        <taxon>Craniata</taxon>
        <taxon>Vertebrata</taxon>
        <taxon>Euteleostomi</taxon>
        <taxon>Amphibia</taxon>
        <taxon>Batrachia</taxon>
        <taxon>Anura</taxon>
        <taxon>Pipoidea</taxon>
        <taxon>Pipidae</taxon>
        <taxon>Xenopodinae</taxon>
        <taxon>Xenopus</taxon>
        <taxon>Xenopus</taxon>
    </lineage>
</organism>
<feature type="transmembrane region" description="Helical" evidence="7">
    <location>
        <begin position="168"/>
        <end position="187"/>
    </location>
</feature>
<accession>A0A8J0UXP4</accession>
<dbReference type="GO" id="GO:0016020">
    <property type="term" value="C:membrane"/>
    <property type="evidence" value="ECO:0000318"/>
    <property type="project" value="GO_Central"/>
</dbReference>
<dbReference type="Pfam" id="PF05934">
    <property type="entry name" value="MCLC"/>
    <property type="match status" value="1"/>
</dbReference>
<feature type="chain" id="PRO_5035202583" description="Chloride channel CLIC-like protein 1" evidence="8">
    <location>
        <begin position="22"/>
        <end position="431"/>
    </location>
</feature>
<comment type="subcellular location">
    <subcellularLocation>
        <location evidence="1">Membrane</location>
        <topology evidence="1">Multi-pass membrane protein</topology>
    </subcellularLocation>
</comment>
<evidence type="ECO:0000256" key="2">
    <source>
        <dbReference type="ARBA" id="ARBA00005944"/>
    </source>
</evidence>
<dbReference type="GeneID" id="108714451"/>
<evidence type="ECO:0000256" key="7">
    <source>
        <dbReference type="SAM" id="Phobius"/>
    </source>
</evidence>
<evidence type="ECO:0000313" key="9">
    <source>
        <dbReference type="Proteomes" id="UP000186698"/>
    </source>
</evidence>
<dbReference type="InterPro" id="IPR009231">
    <property type="entry name" value="Chloride_chnl_CLIC-like"/>
</dbReference>
<keyword evidence="8" id="KW-0732">Signal</keyword>
<dbReference type="GO" id="GO:0005783">
    <property type="term" value="C:endoplasmic reticulum"/>
    <property type="evidence" value="ECO:0000318"/>
    <property type="project" value="GO_Central"/>
</dbReference>
<evidence type="ECO:0000313" key="10">
    <source>
        <dbReference type="RefSeq" id="XP_018114207.1"/>
    </source>
</evidence>
<dbReference type="Proteomes" id="UP000186698">
    <property type="component" value="Chromosome 4L"/>
</dbReference>
<dbReference type="RefSeq" id="XP_018114207.1">
    <property type="nucleotide sequence ID" value="XM_018258718.2"/>
</dbReference>
<gene>
    <name evidence="10" type="primary">LOC108714451</name>
</gene>
<proteinExistence type="inferred from homology"/>
<keyword evidence="9" id="KW-1185">Reference proteome</keyword>
<reference evidence="10" key="1">
    <citation type="submission" date="2025-08" db="UniProtKB">
        <authorList>
            <consortium name="RefSeq"/>
        </authorList>
    </citation>
    <scope>IDENTIFICATION</scope>
    <source>
        <strain evidence="10">J_2021</strain>
        <tissue evidence="10">Erythrocytes</tissue>
    </source>
</reference>
<name>A0A8J0UXP4_XENLA</name>
<comment type="similarity">
    <text evidence="2">Belongs to the chloride channel MCLC family.</text>
</comment>
<dbReference type="AlphaFoldDB" id="A0A8J0UXP4"/>
<keyword evidence="6 7" id="KW-0472">Membrane</keyword>
<dbReference type="KEGG" id="xla:108714451"/>
<feature type="transmembrane region" description="Helical" evidence="7">
    <location>
        <begin position="145"/>
        <end position="163"/>
    </location>
</feature>
<evidence type="ECO:0000256" key="5">
    <source>
        <dbReference type="ARBA" id="ARBA00022989"/>
    </source>
</evidence>
<evidence type="ECO:0000256" key="3">
    <source>
        <dbReference type="ARBA" id="ARBA00015571"/>
    </source>
</evidence>
<keyword evidence="5 7" id="KW-1133">Transmembrane helix</keyword>
<dbReference type="OrthoDB" id="8704919at2759"/>
<sequence>MEVHLPWLVLLLSLYLAGVSSDGQDNDWVDPSDMLFYDAATKKMRIPKKLMESNNILKQHFKGILHHAKQLSLPNSHEDEEQHFDAEIILTKQMITEMNRIIKDEEWNPTIMEAFLKNIVFRMKYHDKHNWEIKFEDIFFMDFEHAFMVVVFMLTAIGVLDLWTRVSWLAQLTCVLFPVVYVLQTIYDYEIIFTIKKKDSEQPGTESDNFVVILTIGGLLMLYAPWVVWFVKHKICQWHIPRAGEGNEAELRRNEEHIPMGVEGNNADLPIDPALIPNESPICLSVQETHEQYSQSDVQVAKHKVTNHSLFRNSDGENTELYSEFAKCAVKTLKVEGKTSTLPPTTYEESNITADSSLQVNTMNTILFQELLFEGVDQSVQNDRSLLVSNEYTSSETPPDESPSFVVIPDQAECLEASQSDDGPSVIFELM</sequence>
<feature type="transmembrane region" description="Helical" evidence="7">
    <location>
        <begin position="210"/>
        <end position="231"/>
    </location>
</feature>
<protein>
    <recommendedName>
        <fullName evidence="3">Chloride channel CLIC-like protein 1</fullName>
    </recommendedName>
</protein>
<dbReference type="PANTHER" id="PTHR34093">
    <property type="entry name" value="CHLORIDE CHANNEL CLIC-LIKE PROTEIN 1"/>
    <property type="match status" value="1"/>
</dbReference>
<dbReference type="PANTHER" id="PTHR34093:SF3">
    <property type="entry name" value="CHLORIDE CHANNEL CLIC-LIKE PROTEIN 1"/>
    <property type="match status" value="1"/>
</dbReference>
<evidence type="ECO:0000256" key="1">
    <source>
        <dbReference type="ARBA" id="ARBA00004141"/>
    </source>
</evidence>